<keyword evidence="3" id="KW-1185">Reference proteome</keyword>
<evidence type="ECO:0000313" key="2">
    <source>
        <dbReference type="EMBL" id="CAK9271997.1"/>
    </source>
</evidence>
<gene>
    <name evidence="2" type="ORF">CSSPJE1EN1_LOCUS17475</name>
</gene>
<sequence>MEAQELLEHEPNAPSDAEQLDDVNNIATMALVTIPEDPIVIPEAMNNEPMVQSNTATWALTTLVQEQQLTAHEVVEISDEERADNETAGVNTDIDDLGGGNGSEQQDDDDFHAPSTNADFAAFAIPAGE</sequence>
<dbReference type="Proteomes" id="UP001497444">
    <property type="component" value="Chromosome 4"/>
</dbReference>
<reference evidence="2" key="1">
    <citation type="submission" date="2024-02" db="EMBL/GenBank/DDBJ databases">
        <authorList>
            <consortium name="ELIXIR-Norway"/>
            <consortium name="Elixir Norway"/>
        </authorList>
    </citation>
    <scope>NUCLEOTIDE SEQUENCE</scope>
</reference>
<feature type="region of interest" description="Disordered" evidence="1">
    <location>
        <begin position="1"/>
        <end position="21"/>
    </location>
</feature>
<feature type="compositionally biased region" description="Basic and acidic residues" evidence="1">
    <location>
        <begin position="1"/>
        <end position="11"/>
    </location>
</feature>
<evidence type="ECO:0000256" key="1">
    <source>
        <dbReference type="SAM" id="MobiDB-lite"/>
    </source>
</evidence>
<protein>
    <submittedName>
        <fullName evidence="2">Uncharacterized protein</fullName>
    </submittedName>
</protein>
<dbReference type="EMBL" id="OZ020099">
    <property type="protein sequence ID" value="CAK9271997.1"/>
    <property type="molecule type" value="Genomic_DNA"/>
</dbReference>
<feature type="region of interest" description="Disordered" evidence="1">
    <location>
        <begin position="78"/>
        <end position="117"/>
    </location>
</feature>
<accession>A0ABP0X033</accession>
<proteinExistence type="predicted"/>
<evidence type="ECO:0000313" key="3">
    <source>
        <dbReference type="Proteomes" id="UP001497444"/>
    </source>
</evidence>
<name>A0ABP0X033_9BRYO</name>
<organism evidence="2 3">
    <name type="scientific">Sphagnum jensenii</name>
    <dbReference type="NCBI Taxonomy" id="128206"/>
    <lineage>
        <taxon>Eukaryota</taxon>
        <taxon>Viridiplantae</taxon>
        <taxon>Streptophyta</taxon>
        <taxon>Embryophyta</taxon>
        <taxon>Bryophyta</taxon>
        <taxon>Sphagnophytina</taxon>
        <taxon>Sphagnopsida</taxon>
        <taxon>Sphagnales</taxon>
        <taxon>Sphagnaceae</taxon>
        <taxon>Sphagnum</taxon>
    </lineage>
</organism>